<dbReference type="AlphaFoldDB" id="I3D1A6"/>
<dbReference type="EMBL" id="AEXL02000120">
    <property type="protein sequence ID" value="EIJ65499.1"/>
    <property type="molecule type" value="Genomic_DNA"/>
</dbReference>
<organism evidence="1 2">
    <name type="scientific">Candidatus Nitrosopumilus salarius BD31</name>
    <dbReference type="NCBI Taxonomy" id="859350"/>
    <lineage>
        <taxon>Archaea</taxon>
        <taxon>Nitrososphaerota</taxon>
        <taxon>Nitrososphaeria</taxon>
        <taxon>Nitrosopumilales</taxon>
        <taxon>Nitrosopumilaceae</taxon>
        <taxon>Nitrosopumilus</taxon>
    </lineage>
</organism>
<protein>
    <recommendedName>
        <fullName evidence="3">MJ1316 RNA cyclic group end recognition domain-containing protein</fullName>
    </recommendedName>
</protein>
<dbReference type="OrthoDB" id="8488at2157"/>
<accession>I3D1A6</accession>
<proteinExistence type="predicted"/>
<dbReference type="RefSeq" id="WP_008300505.1">
    <property type="nucleotide sequence ID" value="NZ_AEXL02000120.1"/>
</dbReference>
<name>I3D1A6_9ARCH</name>
<reference evidence="1 2" key="1">
    <citation type="journal article" date="2012" name="J. Bacteriol.">
        <title>Genome sequence of "Candidatus Nitrosopumilus salaria" BD31, an ammonia-oxidizing archaeon from the San Francisco Bay estuary.</title>
        <authorList>
            <person name="Mosier A.C."/>
            <person name="Allen E.E."/>
            <person name="Kim M."/>
            <person name="Ferriera S."/>
            <person name="Francis C.A."/>
        </authorList>
    </citation>
    <scope>NUCLEOTIDE SEQUENCE [LARGE SCALE GENOMIC DNA]</scope>
    <source>
        <strain evidence="1 2">BD31</strain>
    </source>
</reference>
<keyword evidence="2" id="KW-1185">Reference proteome</keyword>
<evidence type="ECO:0000313" key="2">
    <source>
        <dbReference type="Proteomes" id="UP000003423"/>
    </source>
</evidence>
<comment type="caution">
    <text evidence="1">The sequence shown here is derived from an EMBL/GenBank/DDBJ whole genome shotgun (WGS) entry which is preliminary data.</text>
</comment>
<evidence type="ECO:0000313" key="1">
    <source>
        <dbReference type="EMBL" id="EIJ65499.1"/>
    </source>
</evidence>
<sequence length="75" mass="8983">MVRKGRIEEIFSKALFADESEQYNICYRDFERIREVTLPEFLIQSNNFQTIPINRIRKIKKSNTVLFEKNIITGE</sequence>
<gene>
    <name evidence="1" type="ORF">BD31_I0735</name>
</gene>
<evidence type="ECO:0008006" key="3">
    <source>
        <dbReference type="Google" id="ProtNLM"/>
    </source>
</evidence>
<dbReference type="Proteomes" id="UP000003423">
    <property type="component" value="Unassembled WGS sequence"/>
</dbReference>
<dbReference type="PATRIC" id="fig|859350.6.peg.1499"/>